<dbReference type="PANTHER" id="PTHR30093:SF44">
    <property type="entry name" value="TYPE II SECRETION SYSTEM CORE PROTEIN G"/>
    <property type="match status" value="1"/>
</dbReference>
<dbReference type="SUPFAM" id="SSF54523">
    <property type="entry name" value="Pili subunits"/>
    <property type="match status" value="1"/>
</dbReference>
<protein>
    <submittedName>
        <fullName evidence="8">Prepilin-type N-terminal cleavage/methylation domain-containing protein</fullName>
    </submittedName>
</protein>
<dbReference type="InterPro" id="IPR012902">
    <property type="entry name" value="N_methyl_site"/>
</dbReference>
<dbReference type="PROSITE" id="PS00409">
    <property type="entry name" value="PROKAR_NTER_METHYL"/>
    <property type="match status" value="1"/>
</dbReference>
<proteinExistence type="predicted"/>
<reference evidence="8 9" key="1">
    <citation type="submission" date="2016-10" db="EMBL/GenBank/DDBJ databases">
        <authorList>
            <person name="de Groot N.N."/>
        </authorList>
    </citation>
    <scope>NUCLEOTIDE SEQUENCE [LARGE SCALE GENOMIC DNA]</scope>
    <source>
        <strain evidence="8 9">DSM 19219</strain>
    </source>
</reference>
<sequence length="132" mass="14211">MHTITQPRTQTGFTLIELLIVIAIVGTLATIAVPRYIGYRERAAITACEQELAAAMTALVVEGADMEGDGDDLAERYHWSACDGSTVGYHPAKDDEPATLSAYASRFSDQEPDASEQLSEVSFGNEINADDV</sequence>
<evidence type="ECO:0000256" key="2">
    <source>
        <dbReference type="ARBA" id="ARBA00022481"/>
    </source>
</evidence>
<gene>
    <name evidence="8" type="ORF">SAMN05443545_106189</name>
</gene>
<dbReference type="PANTHER" id="PTHR30093">
    <property type="entry name" value="GENERAL SECRETION PATHWAY PROTEIN G"/>
    <property type="match status" value="1"/>
</dbReference>
<evidence type="ECO:0000313" key="9">
    <source>
        <dbReference type="Proteomes" id="UP000198500"/>
    </source>
</evidence>
<dbReference type="STRING" id="574349.SAMN05443545_106189"/>
<dbReference type="Proteomes" id="UP000198500">
    <property type="component" value="Unassembled WGS sequence"/>
</dbReference>
<keyword evidence="9" id="KW-1185">Reference proteome</keyword>
<evidence type="ECO:0000256" key="3">
    <source>
        <dbReference type="ARBA" id="ARBA00022692"/>
    </source>
</evidence>
<dbReference type="GO" id="GO:0016020">
    <property type="term" value="C:membrane"/>
    <property type="evidence" value="ECO:0007669"/>
    <property type="project" value="UniProtKB-SubCell"/>
</dbReference>
<keyword evidence="4 7" id="KW-1133">Transmembrane helix</keyword>
<comment type="subcellular location">
    <subcellularLocation>
        <location evidence="1">Membrane</location>
        <topology evidence="1">Single-pass membrane protein</topology>
    </subcellularLocation>
</comment>
<evidence type="ECO:0000313" key="8">
    <source>
        <dbReference type="EMBL" id="SDX61389.1"/>
    </source>
</evidence>
<evidence type="ECO:0000256" key="4">
    <source>
        <dbReference type="ARBA" id="ARBA00022989"/>
    </source>
</evidence>
<name>A0A1H3D6T4_9GAMM</name>
<dbReference type="AlphaFoldDB" id="A0A1H3D6T4"/>
<evidence type="ECO:0000256" key="6">
    <source>
        <dbReference type="SAM" id="MobiDB-lite"/>
    </source>
</evidence>
<evidence type="ECO:0000256" key="5">
    <source>
        <dbReference type="ARBA" id="ARBA00023136"/>
    </source>
</evidence>
<feature type="transmembrane region" description="Helical" evidence="7">
    <location>
        <begin position="12"/>
        <end position="33"/>
    </location>
</feature>
<keyword evidence="2" id="KW-0488">Methylation</keyword>
<keyword evidence="5 7" id="KW-0472">Membrane</keyword>
<evidence type="ECO:0000256" key="7">
    <source>
        <dbReference type="SAM" id="Phobius"/>
    </source>
</evidence>
<dbReference type="Gene3D" id="3.30.700.10">
    <property type="entry name" value="Glycoprotein, Type 4 Pilin"/>
    <property type="match status" value="1"/>
</dbReference>
<dbReference type="RefSeq" id="WP_092570336.1">
    <property type="nucleotide sequence ID" value="NZ_BMXH01000005.1"/>
</dbReference>
<dbReference type="InterPro" id="IPR045584">
    <property type="entry name" value="Pilin-like"/>
</dbReference>
<dbReference type="EMBL" id="FNNI01000006">
    <property type="protein sequence ID" value="SDX61389.1"/>
    <property type="molecule type" value="Genomic_DNA"/>
</dbReference>
<dbReference type="NCBIfam" id="TIGR02532">
    <property type="entry name" value="IV_pilin_GFxxxE"/>
    <property type="match status" value="1"/>
</dbReference>
<organism evidence="8 9">
    <name type="scientific">Aidingimonas halophila</name>
    <dbReference type="NCBI Taxonomy" id="574349"/>
    <lineage>
        <taxon>Bacteria</taxon>
        <taxon>Pseudomonadati</taxon>
        <taxon>Pseudomonadota</taxon>
        <taxon>Gammaproteobacteria</taxon>
        <taxon>Oceanospirillales</taxon>
        <taxon>Halomonadaceae</taxon>
        <taxon>Aidingimonas</taxon>
    </lineage>
</organism>
<dbReference type="Pfam" id="PF07963">
    <property type="entry name" value="N_methyl"/>
    <property type="match status" value="1"/>
</dbReference>
<keyword evidence="3 7" id="KW-0812">Transmembrane</keyword>
<accession>A0A1H3D6T4</accession>
<dbReference type="OrthoDB" id="6173402at2"/>
<feature type="region of interest" description="Disordered" evidence="6">
    <location>
        <begin position="109"/>
        <end position="132"/>
    </location>
</feature>
<evidence type="ECO:0000256" key="1">
    <source>
        <dbReference type="ARBA" id="ARBA00004167"/>
    </source>
</evidence>